<reference evidence="2 3" key="1">
    <citation type="journal article" date="1999" name="Science">
        <title>Genome sequence of the radioresistant bacterium Deinococcus radiodurans R1.</title>
        <authorList>
            <person name="White O."/>
            <person name="Eisen J.A."/>
            <person name="Heidelberg J.F."/>
            <person name="Hickey E.K."/>
            <person name="Peterson J.D."/>
            <person name="Dodson R.J."/>
            <person name="Haft D.H."/>
            <person name="Gwinn M.L."/>
            <person name="Nelson W.C."/>
            <person name="Richardson D.L."/>
            <person name="Moffat K.S."/>
            <person name="Qin H."/>
            <person name="Jiang L."/>
            <person name="Pamphile W."/>
            <person name="Crosby M."/>
            <person name="Shen M."/>
            <person name="Vamathevan J.J."/>
            <person name="Lam P."/>
            <person name="McDonald L."/>
            <person name="Utterback T."/>
            <person name="Zalewski C."/>
            <person name="Makarova K.S."/>
            <person name="Aravind L."/>
            <person name="Daly M.J."/>
            <person name="Minton K.W."/>
            <person name="Fleischmann R.D."/>
            <person name="Ketchum K.A."/>
            <person name="Nelson K.E."/>
            <person name="Salzberg S."/>
            <person name="Smith H.O."/>
            <person name="Venter J.C."/>
            <person name="Fraser C.M."/>
        </authorList>
    </citation>
    <scope>NUCLEOTIDE SEQUENCE [LARGE SCALE GENOMIC DNA]</scope>
    <source>
        <strain evidence="3">ATCC 13939 / DSM 20539 / JCM 16871 / LMG 4051 / NBRC 15346 / NCIMB 9279 / R1 / VKM B-1422</strain>
    </source>
</reference>
<dbReference type="OrthoDB" id="66571at2"/>
<dbReference type="HOGENOM" id="CLU_111078_0_0_0"/>
<proteinExistence type="predicted"/>
<dbReference type="InParanoid" id="Q9RVX4"/>
<keyword evidence="3" id="KW-1185">Reference proteome</keyword>
<dbReference type="EnsemblBacteria" id="AAF10479">
    <property type="protein sequence ID" value="AAF10479"/>
    <property type="gene ID" value="DR_0897"/>
</dbReference>
<dbReference type="AlphaFoldDB" id="Q9RVX4"/>
<dbReference type="PIR" id="E75462">
    <property type="entry name" value="E75462"/>
</dbReference>
<dbReference type="EMBL" id="AE000513">
    <property type="protein sequence ID" value="AAF10479.1"/>
    <property type="molecule type" value="Genomic_DNA"/>
</dbReference>
<keyword evidence="1" id="KW-0812">Transmembrane</keyword>
<dbReference type="PATRIC" id="fig|243230.17.peg.1083"/>
<dbReference type="PaxDb" id="243230-DR_0897"/>
<dbReference type="Proteomes" id="UP000002524">
    <property type="component" value="Chromosome 1"/>
</dbReference>
<accession>Q9RVX4</accession>
<feature type="transmembrane region" description="Helical" evidence="1">
    <location>
        <begin position="33"/>
        <end position="53"/>
    </location>
</feature>
<evidence type="ECO:0000313" key="2">
    <source>
        <dbReference type="EMBL" id="AAF10479.1"/>
    </source>
</evidence>
<keyword evidence="1" id="KW-1133">Transmembrane helix</keyword>
<organism evidence="2 3">
    <name type="scientific">Deinococcus radiodurans (strain ATCC 13939 / DSM 20539 / JCM 16871 / CCUG 27074 / LMG 4051 / NBRC 15346 / NCIMB 9279 / VKM B-1422 / R1)</name>
    <dbReference type="NCBI Taxonomy" id="243230"/>
    <lineage>
        <taxon>Bacteria</taxon>
        <taxon>Thermotogati</taxon>
        <taxon>Deinococcota</taxon>
        <taxon>Deinococci</taxon>
        <taxon>Deinococcales</taxon>
        <taxon>Deinococcaceae</taxon>
        <taxon>Deinococcus</taxon>
    </lineage>
</organism>
<evidence type="ECO:0008006" key="4">
    <source>
        <dbReference type="Google" id="ProtNLM"/>
    </source>
</evidence>
<feature type="transmembrane region" description="Helical" evidence="1">
    <location>
        <begin position="142"/>
        <end position="163"/>
    </location>
</feature>
<dbReference type="Pfam" id="PF11026">
    <property type="entry name" value="DUF2721"/>
    <property type="match status" value="1"/>
</dbReference>
<evidence type="ECO:0000256" key="1">
    <source>
        <dbReference type="SAM" id="Phobius"/>
    </source>
</evidence>
<evidence type="ECO:0000313" key="3">
    <source>
        <dbReference type="Proteomes" id="UP000002524"/>
    </source>
</evidence>
<name>Q9RVX4_DEIRA</name>
<feature type="transmembrane region" description="Helical" evidence="1">
    <location>
        <begin position="107"/>
        <end position="130"/>
    </location>
</feature>
<dbReference type="eggNOG" id="ENOG5033239">
    <property type="taxonomic scope" value="Bacteria"/>
</dbReference>
<gene>
    <name evidence="2" type="ordered locus">DR_0897</name>
</gene>
<keyword evidence="1" id="KW-0472">Membrane</keyword>
<dbReference type="KEGG" id="dra:DR_0897"/>
<dbReference type="InterPro" id="IPR021279">
    <property type="entry name" value="DUF2721"/>
</dbReference>
<sequence>MRVPRRSWPPRRFPPVLLSGAVTLKRMPQPVTALLAAMITPAVLISGAGTLIMSTSTRVGRATDRVRGLTSRFKQLVSAEGQNEPLAREEKRLIIRQLPRLSRRTRFLMRALQAFYTSVALLVLTSILLGLDGLFDVNTGSLPLLVALGGSVSLAYGALLLSYEARYSAATTKEEMRFLEELGQHYAELYADELS</sequence>
<protein>
    <recommendedName>
        <fullName evidence="4">DUF2721 domain-containing protein</fullName>
    </recommendedName>
</protein>